<reference evidence="4" key="1">
    <citation type="journal article" date="2019" name="Int. J. Syst. Evol. Microbiol.">
        <title>The Global Catalogue of Microorganisms (GCM) 10K type strain sequencing project: providing services to taxonomists for standard genome sequencing and annotation.</title>
        <authorList>
            <consortium name="The Broad Institute Genomics Platform"/>
            <consortium name="The Broad Institute Genome Sequencing Center for Infectious Disease"/>
            <person name="Wu L."/>
            <person name="Ma J."/>
        </authorList>
    </citation>
    <scope>NUCLEOTIDE SEQUENCE [LARGE SCALE GENOMIC DNA]</scope>
    <source>
        <strain evidence="4">KCTC 3913</strain>
    </source>
</reference>
<evidence type="ECO:0000313" key="4">
    <source>
        <dbReference type="Proteomes" id="UP001597506"/>
    </source>
</evidence>
<protein>
    <recommendedName>
        <fullName evidence="5">LPXTG cell wall anchor domain-containing protein</fullName>
    </recommendedName>
</protein>
<gene>
    <name evidence="3" type="ORF">ACFSUL_14770</name>
</gene>
<dbReference type="Proteomes" id="UP001597506">
    <property type="component" value="Unassembled WGS sequence"/>
</dbReference>
<dbReference type="EMBL" id="JBHUMF010000031">
    <property type="protein sequence ID" value="MFD2682002.1"/>
    <property type="molecule type" value="Genomic_DNA"/>
</dbReference>
<evidence type="ECO:0000313" key="3">
    <source>
        <dbReference type="EMBL" id="MFD2682002.1"/>
    </source>
</evidence>
<name>A0ABW5RTG8_9BACI</name>
<proteinExistence type="predicted"/>
<feature type="compositionally biased region" description="Polar residues" evidence="1">
    <location>
        <begin position="10"/>
        <end position="22"/>
    </location>
</feature>
<feature type="region of interest" description="Disordered" evidence="1">
    <location>
        <begin position="1"/>
        <end position="22"/>
    </location>
</feature>
<accession>A0ABW5RTG8</accession>
<dbReference type="RefSeq" id="WP_071412120.1">
    <property type="nucleotide sequence ID" value="NZ_JBHUMF010000031.1"/>
</dbReference>
<evidence type="ECO:0000256" key="2">
    <source>
        <dbReference type="SAM" id="Phobius"/>
    </source>
</evidence>
<organism evidence="3 4">
    <name type="scientific">Bacillus seohaeanensis</name>
    <dbReference type="NCBI Taxonomy" id="284580"/>
    <lineage>
        <taxon>Bacteria</taxon>
        <taxon>Bacillati</taxon>
        <taxon>Bacillota</taxon>
        <taxon>Bacilli</taxon>
        <taxon>Bacillales</taxon>
        <taxon>Bacillaceae</taxon>
        <taxon>Bacillus</taxon>
    </lineage>
</organism>
<keyword evidence="2" id="KW-0472">Membrane</keyword>
<keyword evidence="2" id="KW-1133">Transmembrane helix</keyword>
<feature type="transmembrane region" description="Helical" evidence="2">
    <location>
        <begin position="30"/>
        <end position="50"/>
    </location>
</feature>
<keyword evidence="2" id="KW-0812">Transmembrane</keyword>
<evidence type="ECO:0000256" key="1">
    <source>
        <dbReference type="SAM" id="MobiDB-lite"/>
    </source>
</evidence>
<evidence type="ECO:0008006" key="5">
    <source>
        <dbReference type="Google" id="ProtNLM"/>
    </source>
</evidence>
<sequence>MNKEKEEQPLSRTNSNKSKTDVSVHNNFNFTINLGDSLSLVALIAGVYVIKRVATKQKTST</sequence>
<comment type="caution">
    <text evidence="3">The sequence shown here is derived from an EMBL/GenBank/DDBJ whole genome shotgun (WGS) entry which is preliminary data.</text>
</comment>
<keyword evidence="4" id="KW-1185">Reference proteome</keyword>